<dbReference type="PANTHER" id="PTHR38596:SF1">
    <property type="entry name" value="UPF0114 PROTEIN YQHA"/>
    <property type="match status" value="1"/>
</dbReference>
<evidence type="ECO:0000256" key="3">
    <source>
        <dbReference type="ARBA" id="ARBA00022475"/>
    </source>
</evidence>
<evidence type="ECO:0000256" key="4">
    <source>
        <dbReference type="ARBA" id="ARBA00022692"/>
    </source>
</evidence>
<dbReference type="Proteomes" id="UP000245765">
    <property type="component" value="Unassembled WGS sequence"/>
</dbReference>
<evidence type="ECO:0000313" key="9">
    <source>
        <dbReference type="Proteomes" id="UP000245765"/>
    </source>
</evidence>
<evidence type="ECO:0000256" key="6">
    <source>
        <dbReference type="ARBA" id="ARBA00023136"/>
    </source>
</evidence>
<dbReference type="InterPro" id="IPR020761">
    <property type="entry name" value="UPF0114_bac"/>
</dbReference>
<keyword evidence="5 7" id="KW-1133">Transmembrane helix</keyword>
<dbReference type="HAMAP" id="MF_00143">
    <property type="entry name" value="UPF0114"/>
    <property type="match status" value="1"/>
</dbReference>
<evidence type="ECO:0000256" key="1">
    <source>
        <dbReference type="ARBA" id="ARBA00004651"/>
    </source>
</evidence>
<sequence>MLPSGCGSRLLDRFRETDMLTIIDKTILASRWLLAVFFLGLAAALAVYAVRFLFKLWKFAVGVLTTEDTKHLIELLHLLDSALVASLVIMVALSSYDSLVSRLTTDENERKTSWVSTIDPGNLKVKLATALVAISSIHILQIFMELDQYDDRSVFWALFLHGSFLAGVVVLGLLDKLQGKGAK</sequence>
<accession>A0A317F4U9</accession>
<comment type="similarity">
    <text evidence="2 7">Belongs to the UPF0114 family.</text>
</comment>
<dbReference type="Pfam" id="PF03350">
    <property type="entry name" value="UPF0114"/>
    <property type="match status" value="1"/>
</dbReference>
<evidence type="ECO:0000313" key="8">
    <source>
        <dbReference type="EMBL" id="PWS34180.1"/>
    </source>
</evidence>
<dbReference type="AlphaFoldDB" id="A0A317F4U9"/>
<comment type="subcellular location">
    <subcellularLocation>
        <location evidence="1 7">Cell membrane</location>
        <topology evidence="1 7">Multi-pass membrane protein</topology>
    </subcellularLocation>
</comment>
<protein>
    <recommendedName>
        <fullName evidence="7">UPF0114 protein DFH01_26500</fullName>
    </recommendedName>
</protein>
<evidence type="ECO:0000256" key="7">
    <source>
        <dbReference type="HAMAP-Rule" id="MF_00143"/>
    </source>
</evidence>
<evidence type="ECO:0000256" key="2">
    <source>
        <dbReference type="ARBA" id="ARBA00005774"/>
    </source>
</evidence>
<dbReference type="EMBL" id="QGNA01000008">
    <property type="protein sequence ID" value="PWS34180.1"/>
    <property type="molecule type" value="Genomic_DNA"/>
</dbReference>
<reference evidence="9" key="1">
    <citation type="submission" date="2018-05" db="EMBL/GenBank/DDBJ databases">
        <authorList>
            <person name="Du Z."/>
            <person name="Wang X."/>
        </authorList>
    </citation>
    <scope>NUCLEOTIDE SEQUENCE [LARGE SCALE GENOMIC DNA]</scope>
    <source>
        <strain evidence="9">CQN31</strain>
    </source>
</reference>
<dbReference type="PANTHER" id="PTHR38596">
    <property type="entry name" value="UPF0114 PROTEIN YQHA"/>
    <property type="match status" value="1"/>
</dbReference>
<feature type="transmembrane region" description="Helical" evidence="7">
    <location>
        <begin position="75"/>
        <end position="96"/>
    </location>
</feature>
<name>A0A317F4U9_9PROT</name>
<organism evidence="8 9">
    <name type="scientific">Falsiroseomonas bella</name>
    <dbReference type="NCBI Taxonomy" id="2184016"/>
    <lineage>
        <taxon>Bacteria</taxon>
        <taxon>Pseudomonadati</taxon>
        <taxon>Pseudomonadota</taxon>
        <taxon>Alphaproteobacteria</taxon>
        <taxon>Acetobacterales</taxon>
        <taxon>Roseomonadaceae</taxon>
        <taxon>Falsiroseomonas</taxon>
    </lineage>
</organism>
<dbReference type="GO" id="GO:0005886">
    <property type="term" value="C:plasma membrane"/>
    <property type="evidence" value="ECO:0007669"/>
    <property type="project" value="UniProtKB-SubCell"/>
</dbReference>
<dbReference type="InterPro" id="IPR005134">
    <property type="entry name" value="UPF0114"/>
</dbReference>
<proteinExistence type="inferred from homology"/>
<feature type="transmembrane region" description="Helical" evidence="7">
    <location>
        <begin position="32"/>
        <end position="54"/>
    </location>
</feature>
<comment type="caution">
    <text evidence="8">The sequence shown here is derived from an EMBL/GenBank/DDBJ whole genome shotgun (WGS) entry which is preliminary data.</text>
</comment>
<keyword evidence="9" id="KW-1185">Reference proteome</keyword>
<keyword evidence="3 7" id="KW-1003">Cell membrane</keyword>
<evidence type="ECO:0000256" key="5">
    <source>
        <dbReference type="ARBA" id="ARBA00022989"/>
    </source>
</evidence>
<keyword evidence="6 7" id="KW-0472">Membrane</keyword>
<feature type="transmembrane region" description="Helical" evidence="7">
    <location>
        <begin position="154"/>
        <end position="174"/>
    </location>
</feature>
<keyword evidence="4 7" id="KW-0812">Transmembrane</keyword>
<gene>
    <name evidence="8" type="ORF">DFH01_26500</name>
</gene>